<dbReference type="PANTHER" id="PTHR19303">
    <property type="entry name" value="TRANSPOSON"/>
    <property type="match status" value="1"/>
</dbReference>
<evidence type="ECO:0000259" key="2">
    <source>
        <dbReference type="PROSITE" id="PS51253"/>
    </source>
</evidence>
<dbReference type="Gene3D" id="1.10.10.60">
    <property type="entry name" value="Homeodomain-like"/>
    <property type="match status" value="2"/>
</dbReference>
<dbReference type="InterPro" id="IPR004875">
    <property type="entry name" value="DDE_SF_endonuclease_dom"/>
</dbReference>
<dbReference type="SUPFAM" id="SSF46689">
    <property type="entry name" value="Homeodomain-like"/>
    <property type="match status" value="2"/>
</dbReference>
<keyword evidence="1" id="KW-0238">DNA-binding</keyword>
<sequence>MPKQTRHSISNSQKAALRAHHHLHPHLSNLQLQKWFEDQYKQPINPSSVSRILSARFAFLDTLEPHLLPDKRRRTETWPELENALFKWIKRAESQITISQEVIREKARQFWPLIYPGKEMPQFSNGWLYGFQSRRNIRRNTQYGEAGSLSQDAAKEMLKIHQALSTYAPQDIFNCDETGLYWKMIPDSSLSTQSIPSRKKEKARITALFCCNSDASERLPIWFIGTAKRPRAFTAAGINPENLGCKWRSNRKAWMTGDIFKEWLIWFDSKMKGRKVILLMDNFSAHEAACEDIQLQNTLIIWLPANSTSRYQPLDQGIIRTWKAYWKRQWILYMMAEFDRGFDPVLTMTILQALRWAIPAWNIDLKDDTIQRCFRKALTIEDSKEIHEKELMDEIQHGLQKLQLSYTIKEVMSINQFLNPADEQVNDNIMDLDDLIISQFAPETCESDDDDDSWEPLPQITPADALECLYKLRLFEEQQVDADQRLIQHLMRHERVLLQRKMEKQQQTDIRMFFRQ</sequence>
<dbReference type="Pfam" id="PF03221">
    <property type="entry name" value="HTH_Tnp_Tc5"/>
    <property type="match status" value="1"/>
</dbReference>
<dbReference type="InterPro" id="IPR009057">
    <property type="entry name" value="Homeodomain-like_sf"/>
</dbReference>
<comment type="caution">
    <text evidence="3">The sequence shown here is derived from an EMBL/GenBank/DDBJ whole genome shotgun (WGS) entry which is preliminary data.</text>
</comment>
<organism evidence="3 4">
    <name type="scientific">Aspergillus felis</name>
    <dbReference type="NCBI Taxonomy" id="1287682"/>
    <lineage>
        <taxon>Eukaryota</taxon>
        <taxon>Fungi</taxon>
        <taxon>Dikarya</taxon>
        <taxon>Ascomycota</taxon>
        <taxon>Pezizomycotina</taxon>
        <taxon>Eurotiomycetes</taxon>
        <taxon>Eurotiomycetidae</taxon>
        <taxon>Eurotiales</taxon>
        <taxon>Aspergillaceae</taxon>
        <taxon>Aspergillus</taxon>
        <taxon>Aspergillus subgen. Fumigati</taxon>
    </lineage>
</organism>
<dbReference type="InterPro" id="IPR041188">
    <property type="entry name" value="HTH_ABP1_N"/>
</dbReference>
<reference evidence="3" key="1">
    <citation type="submission" date="2020-06" db="EMBL/GenBank/DDBJ databases">
        <title>Draft genome sequences of strains closely related to Aspergillus parafelis and Aspergillus hiratsukae.</title>
        <authorList>
            <person name="Dos Santos R.A.C."/>
            <person name="Rivero-Menendez O."/>
            <person name="Steenwyk J.L."/>
            <person name="Mead M.E."/>
            <person name="Goldman G.H."/>
            <person name="Alastruey-Izquierdo A."/>
            <person name="Rokas A."/>
        </authorList>
    </citation>
    <scope>NUCLEOTIDE SEQUENCE</scope>
    <source>
        <strain evidence="3">CNM-CM5623</strain>
    </source>
</reference>
<dbReference type="OrthoDB" id="4502687at2759"/>
<protein>
    <recommendedName>
        <fullName evidence="2">HTH CENPB-type domain-containing protein</fullName>
    </recommendedName>
</protein>
<dbReference type="PANTHER" id="PTHR19303:SF73">
    <property type="entry name" value="PROTEIN PDC2"/>
    <property type="match status" value="1"/>
</dbReference>
<evidence type="ECO:0000256" key="1">
    <source>
        <dbReference type="ARBA" id="ARBA00023125"/>
    </source>
</evidence>
<dbReference type="Proteomes" id="UP000654922">
    <property type="component" value="Unassembled WGS sequence"/>
</dbReference>
<dbReference type="SMART" id="SM00674">
    <property type="entry name" value="CENPB"/>
    <property type="match status" value="1"/>
</dbReference>
<dbReference type="GO" id="GO:0003677">
    <property type="term" value="F:DNA binding"/>
    <property type="evidence" value="ECO:0007669"/>
    <property type="project" value="UniProtKB-KW"/>
</dbReference>
<accession>A0A8H6USU3</accession>
<dbReference type="InterPro" id="IPR006600">
    <property type="entry name" value="HTH_CenpB_DNA-bd_dom"/>
</dbReference>
<feature type="domain" description="HTH CENPB-type" evidence="2">
    <location>
        <begin position="69"/>
        <end position="141"/>
    </location>
</feature>
<name>A0A8H6USU3_9EURO</name>
<dbReference type="EMBL" id="JACBAE010001358">
    <property type="protein sequence ID" value="KAF7161900.1"/>
    <property type="molecule type" value="Genomic_DNA"/>
</dbReference>
<proteinExistence type="predicted"/>
<dbReference type="InterPro" id="IPR050863">
    <property type="entry name" value="CenT-Element_Derived"/>
</dbReference>
<dbReference type="Pfam" id="PF18107">
    <property type="entry name" value="HTH_ABP1_N"/>
    <property type="match status" value="1"/>
</dbReference>
<evidence type="ECO:0000313" key="3">
    <source>
        <dbReference type="EMBL" id="KAF7161900.1"/>
    </source>
</evidence>
<dbReference type="PROSITE" id="PS51253">
    <property type="entry name" value="HTH_CENPB"/>
    <property type="match status" value="1"/>
</dbReference>
<gene>
    <name evidence="3" type="ORF">CNMCM5623_007315</name>
</gene>
<evidence type="ECO:0000313" key="4">
    <source>
        <dbReference type="Proteomes" id="UP000654922"/>
    </source>
</evidence>
<dbReference type="GO" id="GO:0005634">
    <property type="term" value="C:nucleus"/>
    <property type="evidence" value="ECO:0007669"/>
    <property type="project" value="TreeGrafter"/>
</dbReference>
<dbReference type="AlphaFoldDB" id="A0A8H6USU3"/>
<dbReference type="Pfam" id="PF03184">
    <property type="entry name" value="DDE_1"/>
    <property type="match status" value="1"/>
</dbReference>